<name>A0A521CX64_9SPHI</name>
<dbReference type="EMBL" id="FXTN01000004">
    <property type="protein sequence ID" value="SMO64037.1"/>
    <property type="molecule type" value="Genomic_DNA"/>
</dbReference>
<evidence type="ECO:0000259" key="2">
    <source>
        <dbReference type="Pfam" id="PF13439"/>
    </source>
</evidence>
<dbReference type="RefSeq" id="WP_142527979.1">
    <property type="nucleotide sequence ID" value="NZ_CBCSJO010000001.1"/>
</dbReference>
<dbReference type="GO" id="GO:0016757">
    <property type="term" value="F:glycosyltransferase activity"/>
    <property type="evidence" value="ECO:0007669"/>
    <property type="project" value="InterPro"/>
</dbReference>
<dbReference type="OrthoDB" id="9801573at2"/>
<dbReference type="CDD" id="cd03802">
    <property type="entry name" value="GT4_AviGT4-like"/>
    <property type="match status" value="1"/>
</dbReference>
<keyword evidence="3" id="KW-0808">Transferase</keyword>
<organism evidence="3 4">
    <name type="scientific">Pedobacter westerhofensis</name>
    <dbReference type="NCBI Taxonomy" id="425512"/>
    <lineage>
        <taxon>Bacteria</taxon>
        <taxon>Pseudomonadati</taxon>
        <taxon>Bacteroidota</taxon>
        <taxon>Sphingobacteriia</taxon>
        <taxon>Sphingobacteriales</taxon>
        <taxon>Sphingobacteriaceae</taxon>
        <taxon>Pedobacter</taxon>
    </lineage>
</organism>
<feature type="domain" description="Glycosyltransferase subfamily 4-like N-terminal" evidence="2">
    <location>
        <begin position="19"/>
        <end position="179"/>
    </location>
</feature>
<evidence type="ECO:0000313" key="3">
    <source>
        <dbReference type="EMBL" id="SMO64037.1"/>
    </source>
</evidence>
<accession>A0A521CX64</accession>
<dbReference type="Pfam" id="PF13439">
    <property type="entry name" value="Glyco_transf_4"/>
    <property type="match status" value="1"/>
</dbReference>
<reference evidence="3 4" key="1">
    <citation type="submission" date="2017-05" db="EMBL/GenBank/DDBJ databases">
        <authorList>
            <person name="Varghese N."/>
            <person name="Submissions S."/>
        </authorList>
    </citation>
    <scope>NUCLEOTIDE SEQUENCE [LARGE SCALE GENOMIC DNA]</scope>
    <source>
        <strain evidence="3 4">DSM 19036</strain>
    </source>
</reference>
<proteinExistence type="predicted"/>
<dbReference type="InterPro" id="IPR001296">
    <property type="entry name" value="Glyco_trans_1"/>
</dbReference>
<keyword evidence="4" id="KW-1185">Reference proteome</keyword>
<evidence type="ECO:0000259" key="1">
    <source>
        <dbReference type="Pfam" id="PF00534"/>
    </source>
</evidence>
<evidence type="ECO:0000313" key="4">
    <source>
        <dbReference type="Proteomes" id="UP000320300"/>
    </source>
</evidence>
<feature type="domain" description="Glycosyl transferase family 1" evidence="1">
    <location>
        <begin position="190"/>
        <end position="326"/>
    </location>
</feature>
<dbReference type="Gene3D" id="3.40.50.2000">
    <property type="entry name" value="Glycogen Phosphorylase B"/>
    <property type="match status" value="2"/>
</dbReference>
<dbReference type="AlphaFoldDB" id="A0A521CX64"/>
<dbReference type="InterPro" id="IPR028098">
    <property type="entry name" value="Glyco_trans_4-like_N"/>
</dbReference>
<gene>
    <name evidence="3" type="ORF">SAMN06265348_104281</name>
</gene>
<dbReference type="PANTHER" id="PTHR12526:SF595">
    <property type="entry name" value="BLL5217 PROTEIN"/>
    <property type="match status" value="1"/>
</dbReference>
<protein>
    <submittedName>
        <fullName evidence="3">Glycosyltransferase involved in cell wall bisynthesis</fullName>
    </submittedName>
</protein>
<dbReference type="Pfam" id="PF00534">
    <property type="entry name" value="Glycos_transf_1"/>
    <property type="match status" value="1"/>
</dbReference>
<sequence>MKIGIIAHLKHPIKSPFRGGLEAFTYDICKRLSARGHEVILFASSKSDPSLNVYPILDDSSYDDQTGFREKKPNLSSEYMAEHHAYMNLMQHIDSMELDVIFNNCLHYVPVTMAGMLKTPMLTVLHTPPFFELKNAIQLESKQANMPITYVTVSDRNAENWQPYTNTSCMVIENGIDLNSWDFYPRPSGNYAMWFGRIHPDKGTHLAIQAARLAGIPLMIAGMIADERYFKTQVEPLLNDDITYVGRKTHKELNALTGNALLSLITPAWEEPFGLVVAESLACGTPVAGFAIGALPRLIIPETGALASPGDIDGLAAAIASAVVKDRSHCRKHAESHFDVERMVSRYEEQLEELVMVSASHQSGNCL</sequence>
<dbReference type="Proteomes" id="UP000320300">
    <property type="component" value="Unassembled WGS sequence"/>
</dbReference>
<dbReference type="PANTHER" id="PTHR12526">
    <property type="entry name" value="GLYCOSYLTRANSFERASE"/>
    <property type="match status" value="1"/>
</dbReference>
<dbReference type="SUPFAM" id="SSF53756">
    <property type="entry name" value="UDP-Glycosyltransferase/glycogen phosphorylase"/>
    <property type="match status" value="1"/>
</dbReference>